<feature type="region of interest" description="Disordered" evidence="1">
    <location>
        <begin position="359"/>
        <end position="438"/>
    </location>
</feature>
<evidence type="ECO:0000256" key="1">
    <source>
        <dbReference type="SAM" id="MobiDB-lite"/>
    </source>
</evidence>
<dbReference type="AlphaFoldDB" id="A0A2H3I3I7"/>
<dbReference type="GO" id="GO:0008757">
    <property type="term" value="F:S-adenosylmethionine-dependent methyltransferase activity"/>
    <property type="evidence" value="ECO:0007669"/>
    <property type="project" value="UniProtKB-ARBA"/>
</dbReference>
<organism evidence="2 3">
    <name type="scientific">Fusarium oxysporum f. sp. radicis-cucumerinum</name>
    <dbReference type="NCBI Taxonomy" id="327505"/>
    <lineage>
        <taxon>Eukaryota</taxon>
        <taxon>Fungi</taxon>
        <taxon>Dikarya</taxon>
        <taxon>Ascomycota</taxon>
        <taxon>Pezizomycotina</taxon>
        <taxon>Sordariomycetes</taxon>
        <taxon>Hypocreomycetidae</taxon>
        <taxon>Hypocreales</taxon>
        <taxon>Nectriaceae</taxon>
        <taxon>Fusarium</taxon>
        <taxon>Fusarium oxysporum species complex</taxon>
    </lineage>
</organism>
<dbReference type="Proteomes" id="UP000219602">
    <property type="component" value="Chromosome 1"/>
</dbReference>
<sequence>MGIEALDFPQMWERPSYTQLADILQSLELSPPIWNHKRRRSEIIEEQESLASQRKAEVTRYLSSIIKSPLSWIDDDDEKEVLWTQASKRMSERCGRTAMGEVIRRWPFGEGNDEFELIIREPALTGDSLGFKTWGSSYVLSQHLPRMAETSLFRLFDETLGQPRPDVLELGSGTGLLGLAAAALWKVPVALSDLPNIVPNLRENVAKNTELVKSRGGSLTVGDLTWGGSEDEVDQTLFGQPHQFKIVLAADPMYDDEHPALLASAISDHLALGSDSRAVVMVPRRDATTERLLESFRQAMLDLETPLFCEEEDELAGQDDWVEDDDAGNVRCWLGVFSRGGSPPSQIRYLRNKYGKDPDYGAPLCNKQSRKRKERQPDSGAGFSASPGSEGSPTETKRAHQGSFKASAGPSQHPQYQVGSLPTQSPVKFEDMKSPSLSSAPLFHEAPMVQMGNLRSPPTNSYSLFSGAPAQGGFGVIPPANPWQTQSRANFNTNFSPINTRSGQQQIKSPEQGSPGGCNAALYQTPHQSPNAQPSYASYPRQQLTASSHAPVSSSQQTVVVGGGA</sequence>
<dbReference type="SUPFAM" id="SSF53335">
    <property type="entry name" value="S-adenosyl-L-methionine-dependent methyltransferases"/>
    <property type="match status" value="1"/>
</dbReference>
<evidence type="ECO:0000313" key="2">
    <source>
        <dbReference type="EMBL" id="PCD45974.1"/>
    </source>
</evidence>
<evidence type="ECO:0000313" key="3">
    <source>
        <dbReference type="Proteomes" id="UP000219602"/>
    </source>
</evidence>
<dbReference type="Gene3D" id="3.40.50.150">
    <property type="entry name" value="Vaccinia Virus protein VP39"/>
    <property type="match status" value="1"/>
</dbReference>
<feature type="compositionally biased region" description="Polar residues" evidence="1">
    <location>
        <begin position="409"/>
        <end position="426"/>
    </location>
</feature>
<dbReference type="STRING" id="327505.A0A2H3I3I7"/>
<dbReference type="InterPro" id="IPR029063">
    <property type="entry name" value="SAM-dependent_MTases_sf"/>
</dbReference>
<name>A0A2H3I3I7_FUSOX</name>
<protein>
    <recommendedName>
        <fullName evidence="4">Protein-lysine N-methyltransferase EFM2</fullName>
    </recommendedName>
</protein>
<accession>A0A2H3I3I7</accession>
<evidence type="ECO:0008006" key="4">
    <source>
        <dbReference type="Google" id="ProtNLM"/>
    </source>
</evidence>
<reference evidence="2 3" key="2">
    <citation type="journal article" date="2017" name="Sci. Rep.">
        <title>A mobile pathogenicity chromosome in Fusarium oxysporum for infection of multiple cucurbit species.</title>
        <authorList>
            <person name="van Dam P."/>
            <person name="Fokkens L."/>
            <person name="Ayukawa Y."/>
            <person name="van der Gragt M."/>
            <person name="Ter Horst A."/>
            <person name="Brankovics B."/>
            <person name="Houterman P.M."/>
            <person name="Arie T."/>
            <person name="Rep M."/>
        </authorList>
    </citation>
    <scope>NUCLEOTIDE SEQUENCE [LARGE SCALE GENOMIC DNA]</scope>
    <source>
        <strain evidence="2 3">Forc016</strain>
    </source>
</reference>
<dbReference type="EMBL" id="MABQ02000001">
    <property type="protein sequence ID" value="PCD45974.1"/>
    <property type="molecule type" value="Genomic_DNA"/>
</dbReference>
<feature type="region of interest" description="Disordered" evidence="1">
    <location>
        <begin position="492"/>
        <end position="565"/>
    </location>
</feature>
<feature type="compositionally biased region" description="Polar residues" evidence="1">
    <location>
        <begin position="492"/>
        <end position="512"/>
    </location>
</feature>
<feature type="compositionally biased region" description="Polar residues" evidence="1">
    <location>
        <begin position="525"/>
        <end position="551"/>
    </location>
</feature>
<dbReference type="PANTHER" id="PTHR14614:SF156">
    <property type="entry name" value="PROTEIN-LYSINE N-METHYLTRANSFERASE EFM2"/>
    <property type="match status" value="1"/>
</dbReference>
<gene>
    <name evidence="2" type="ORF">AU210_001392</name>
</gene>
<comment type="caution">
    <text evidence="2">The sequence shown here is derived from an EMBL/GenBank/DDBJ whole genome shotgun (WGS) entry which is preliminary data.</text>
</comment>
<proteinExistence type="predicted"/>
<dbReference type="GO" id="GO:0005829">
    <property type="term" value="C:cytosol"/>
    <property type="evidence" value="ECO:0007669"/>
    <property type="project" value="TreeGrafter"/>
</dbReference>
<dbReference type="PANTHER" id="PTHR14614">
    <property type="entry name" value="HEPATOCELLULAR CARCINOMA-ASSOCIATED ANTIGEN"/>
    <property type="match status" value="1"/>
</dbReference>
<dbReference type="Pfam" id="PF10294">
    <property type="entry name" value="Methyltransf_16"/>
    <property type="match status" value="1"/>
</dbReference>
<reference evidence="2 3" key="1">
    <citation type="journal article" date="2016" name="Environ. Microbiol.">
        <title>Effector profiles distinguish formae speciales of Fusarium oxysporum.</title>
        <authorList>
            <person name="van Dam P."/>
            <person name="Fokkens L."/>
            <person name="Schmidt S.M."/>
            <person name="Linmans J.H."/>
            <person name="Kistler H.C."/>
            <person name="Ma L.J."/>
            <person name="Rep M."/>
        </authorList>
    </citation>
    <scope>NUCLEOTIDE SEQUENCE [LARGE SCALE GENOMIC DNA]</scope>
    <source>
        <strain evidence="2 3">Forc016</strain>
    </source>
</reference>
<dbReference type="InterPro" id="IPR019410">
    <property type="entry name" value="Methyltransf_16"/>
</dbReference>
<feature type="compositionally biased region" description="Low complexity" evidence="1">
    <location>
        <begin position="552"/>
        <end position="565"/>
    </location>
</feature>